<sequence>MTIVRLNLFTLPNQTLSFEDDNNFYTLRIYRGKENTTLCDVMINDISVVNGVAIQPNQPIIPYRYLCKDGNFFITTPTDDDEIDYKKFGVNQFLHFGYFE</sequence>
<dbReference type="InterPro" id="IPR054252">
    <property type="entry name" value="Pam3_gp18"/>
</dbReference>
<organism evidence="2">
    <name type="scientific">Arcobacter sp. AZ-2023</name>
    <dbReference type="NCBI Taxonomy" id="3074453"/>
    <lineage>
        <taxon>Bacteria</taxon>
        <taxon>Pseudomonadati</taxon>
        <taxon>Campylobacterota</taxon>
        <taxon>Epsilonproteobacteria</taxon>
        <taxon>Campylobacterales</taxon>
        <taxon>Arcobacteraceae</taxon>
        <taxon>Arcobacter</taxon>
    </lineage>
</organism>
<dbReference type="EMBL" id="CP134853">
    <property type="protein sequence ID" value="WNL27984.1"/>
    <property type="molecule type" value="Genomic_DNA"/>
</dbReference>
<accession>A0AA96DHK2</accession>
<evidence type="ECO:0000313" key="5">
    <source>
        <dbReference type="EMBL" id="WNP39463.1"/>
    </source>
</evidence>
<dbReference type="EMBL" id="CP134855">
    <property type="protein sequence ID" value="WNL31221.1"/>
    <property type="molecule type" value="Genomic_DNA"/>
</dbReference>
<dbReference type="AlphaFoldDB" id="A0AA96DHK2"/>
<evidence type="ECO:0000313" key="4">
    <source>
        <dbReference type="EMBL" id="WNP37371.1"/>
    </source>
</evidence>
<name>A0AA96DHK2_9BACT</name>
<dbReference type="EMBL" id="CP135130">
    <property type="protein sequence ID" value="WNP37371.1"/>
    <property type="molecule type" value="Genomic_DNA"/>
</dbReference>
<reference evidence="2" key="1">
    <citation type="submission" date="2023-09" db="EMBL/GenBank/DDBJ databases">
        <title>Arcobacter tbilisiensis sp. nov. isolated from chicken meat in Tbilisi, Georgia.</title>
        <authorList>
            <person name="Matthias R."/>
            <person name="Zautner A.E."/>
        </authorList>
    </citation>
    <scope>NUCLEOTIDE SEQUENCE</scope>
    <source>
        <strain evidence="4">LEO 101</strain>
        <strain evidence="2">LEO 49</strain>
        <strain evidence="5">LEO 50</strain>
        <strain evidence="3">LEO 53</strain>
    </source>
</reference>
<dbReference type="EMBL" id="CP135131">
    <property type="protein sequence ID" value="WNP39463.1"/>
    <property type="molecule type" value="Genomic_DNA"/>
</dbReference>
<gene>
    <name evidence="4" type="ORF">RJG58_06935</name>
    <name evidence="5" type="ORF">RMP69_06935</name>
    <name evidence="2" type="ORF">RMQ65_01160</name>
    <name evidence="3" type="ORF">RMQ67_06935</name>
</gene>
<evidence type="ECO:0000259" key="1">
    <source>
        <dbReference type="Pfam" id="PF22479"/>
    </source>
</evidence>
<evidence type="ECO:0000313" key="3">
    <source>
        <dbReference type="EMBL" id="WNL31221.1"/>
    </source>
</evidence>
<dbReference type="Pfam" id="PF22479">
    <property type="entry name" value="Pam3_gp18"/>
    <property type="match status" value="1"/>
</dbReference>
<proteinExistence type="predicted"/>
<feature type="domain" description="Cyanophage baseplate Pam3 plug gp18" evidence="1">
    <location>
        <begin position="7"/>
        <end position="95"/>
    </location>
</feature>
<evidence type="ECO:0000313" key="2">
    <source>
        <dbReference type="EMBL" id="WNL27984.1"/>
    </source>
</evidence>
<protein>
    <recommendedName>
        <fullName evidence="1">Cyanophage baseplate Pam3 plug gp18 domain-containing protein</fullName>
    </recommendedName>
</protein>